<gene>
    <name evidence="3" type="ORF">MELLADRAFT_70593</name>
</gene>
<dbReference type="GeneID" id="18931573"/>
<dbReference type="Proteomes" id="UP000001072">
    <property type="component" value="Unassembled WGS sequence"/>
</dbReference>
<dbReference type="OrthoDB" id="49605at2759"/>
<feature type="domain" description="PUB" evidence="2">
    <location>
        <begin position="89"/>
        <end position="161"/>
    </location>
</feature>
<protein>
    <recommendedName>
        <fullName evidence="2">PUB domain-containing protein</fullName>
    </recommendedName>
</protein>
<evidence type="ECO:0000256" key="1">
    <source>
        <dbReference type="SAM" id="MobiDB-lite"/>
    </source>
</evidence>
<reference evidence="4" key="1">
    <citation type="journal article" date="2011" name="Proc. Natl. Acad. Sci. U.S.A.">
        <title>Obligate biotrophy features unraveled by the genomic analysis of rust fungi.</title>
        <authorList>
            <person name="Duplessis S."/>
            <person name="Cuomo C.A."/>
            <person name="Lin Y.-C."/>
            <person name="Aerts A."/>
            <person name="Tisserant E."/>
            <person name="Veneault-Fourrey C."/>
            <person name="Joly D.L."/>
            <person name="Hacquard S."/>
            <person name="Amselem J."/>
            <person name="Cantarel B.L."/>
            <person name="Chiu R."/>
            <person name="Coutinho P.M."/>
            <person name="Feau N."/>
            <person name="Field M."/>
            <person name="Frey P."/>
            <person name="Gelhaye E."/>
            <person name="Goldberg J."/>
            <person name="Grabherr M.G."/>
            <person name="Kodira C.D."/>
            <person name="Kohler A."/>
            <person name="Kuees U."/>
            <person name="Lindquist E.A."/>
            <person name="Lucas S.M."/>
            <person name="Mago R."/>
            <person name="Mauceli E."/>
            <person name="Morin E."/>
            <person name="Murat C."/>
            <person name="Pangilinan J.L."/>
            <person name="Park R."/>
            <person name="Pearson M."/>
            <person name="Quesneville H."/>
            <person name="Rouhier N."/>
            <person name="Sakthikumar S."/>
            <person name="Salamov A.A."/>
            <person name="Schmutz J."/>
            <person name="Selles B."/>
            <person name="Shapiro H."/>
            <person name="Tanguay P."/>
            <person name="Tuskan G.A."/>
            <person name="Henrissat B."/>
            <person name="Van de Peer Y."/>
            <person name="Rouze P."/>
            <person name="Ellis J.G."/>
            <person name="Dodds P.N."/>
            <person name="Schein J.E."/>
            <person name="Zhong S."/>
            <person name="Hamelin R.C."/>
            <person name="Grigoriev I.V."/>
            <person name="Szabo L.J."/>
            <person name="Martin F."/>
        </authorList>
    </citation>
    <scope>NUCLEOTIDE SEQUENCE [LARGE SCALE GENOMIC DNA]</scope>
    <source>
        <strain evidence="4">98AG31 / pathotype 3-4-7</strain>
    </source>
</reference>
<accession>F4R689</accession>
<feature type="region of interest" description="Disordered" evidence="1">
    <location>
        <begin position="1"/>
        <end position="38"/>
    </location>
</feature>
<organism evidence="4">
    <name type="scientific">Melampsora larici-populina (strain 98AG31 / pathotype 3-4-7)</name>
    <name type="common">Poplar leaf rust fungus</name>
    <dbReference type="NCBI Taxonomy" id="747676"/>
    <lineage>
        <taxon>Eukaryota</taxon>
        <taxon>Fungi</taxon>
        <taxon>Dikarya</taxon>
        <taxon>Basidiomycota</taxon>
        <taxon>Pucciniomycotina</taxon>
        <taxon>Pucciniomycetes</taxon>
        <taxon>Pucciniales</taxon>
        <taxon>Melampsoraceae</taxon>
        <taxon>Melampsora</taxon>
    </lineage>
</organism>
<dbReference type="CDD" id="cd09212">
    <property type="entry name" value="PUB"/>
    <property type="match status" value="1"/>
</dbReference>
<dbReference type="SMART" id="SM00580">
    <property type="entry name" value="PUG"/>
    <property type="match status" value="1"/>
</dbReference>
<name>F4R689_MELLP</name>
<dbReference type="VEuPathDB" id="FungiDB:MELLADRAFT_70593"/>
<evidence type="ECO:0000313" key="3">
    <source>
        <dbReference type="EMBL" id="EGG11841.1"/>
    </source>
</evidence>
<dbReference type="PANTHER" id="PTHR23153:SF38">
    <property type="entry name" value="UBX DOMAIN-CONTAINING PROTEIN 6"/>
    <property type="match status" value="1"/>
</dbReference>
<feature type="compositionally biased region" description="Basic and acidic residues" evidence="1">
    <location>
        <begin position="221"/>
        <end position="236"/>
    </location>
</feature>
<dbReference type="Pfam" id="PF09409">
    <property type="entry name" value="PUB"/>
    <property type="match status" value="1"/>
</dbReference>
<dbReference type="InParanoid" id="F4R689"/>
<dbReference type="GO" id="GO:0005737">
    <property type="term" value="C:cytoplasm"/>
    <property type="evidence" value="ECO:0007669"/>
    <property type="project" value="TreeGrafter"/>
</dbReference>
<dbReference type="AlphaFoldDB" id="F4R689"/>
<proteinExistence type="predicted"/>
<dbReference type="SUPFAM" id="SSF143503">
    <property type="entry name" value="PUG domain-like"/>
    <property type="match status" value="1"/>
</dbReference>
<evidence type="ECO:0000259" key="2">
    <source>
        <dbReference type="Pfam" id="PF09409"/>
    </source>
</evidence>
<dbReference type="InterPro" id="IPR018997">
    <property type="entry name" value="PUB_domain"/>
</dbReference>
<feature type="compositionally biased region" description="Polar residues" evidence="1">
    <location>
        <begin position="237"/>
        <end position="246"/>
    </location>
</feature>
<sequence length="246" mass="27393">MQEVGPMSPYKDPWDSESQPEGNTLRSPTGRHSSVHNDIPINAHDVASAAETRRKTVNPIASTDGGAAIRKSFVQLIEGQLVERNEKAVVLEALKTMEKITSNVLKNPGEAKYKTVKHSNELIKRNIINVAGARDYLLACKFSAGVKDHVETLNFPENPSERILEVLAIGHQILTKKISDITQAHETAIRMKQAETEAIKRQKALALNNIQEDRERQKLRLVREKMAREAKEKEAESNNGQGDSDS</sequence>
<dbReference type="KEGG" id="mlr:MELLADRAFT_70593"/>
<feature type="region of interest" description="Disordered" evidence="1">
    <location>
        <begin position="221"/>
        <end position="246"/>
    </location>
</feature>
<dbReference type="InterPro" id="IPR036339">
    <property type="entry name" value="PUB-like_dom_sf"/>
</dbReference>
<dbReference type="PANTHER" id="PTHR23153">
    <property type="entry name" value="UBX-RELATED"/>
    <property type="match status" value="1"/>
</dbReference>
<dbReference type="Gene3D" id="1.20.58.2190">
    <property type="match status" value="1"/>
</dbReference>
<dbReference type="RefSeq" id="XP_007404216.1">
    <property type="nucleotide sequence ID" value="XM_007404154.1"/>
</dbReference>
<dbReference type="HOGENOM" id="CLU_1129261_0_0_1"/>
<dbReference type="EMBL" id="GL883091">
    <property type="protein sequence ID" value="EGG11841.1"/>
    <property type="molecule type" value="Genomic_DNA"/>
</dbReference>
<keyword evidence="4" id="KW-1185">Reference proteome</keyword>
<evidence type="ECO:0000313" key="4">
    <source>
        <dbReference type="Proteomes" id="UP000001072"/>
    </source>
</evidence>
<feature type="compositionally biased region" description="Polar residues" evidence="1">
    <location>
        <begin position="16"/>
        <end position="32"/>
    </location>
</feature>
<dbReference type="eggNOG" id="ENOG502SDR6">
    <property type="taxonomic scope" value="Eukaryota"/>
</dbReference>